<dbReference type="AlphaFoldDB" id="A0A328XLL6"/>
<evidence type="ECO:0000313" key="3">
    <source>
        <dbReference type="Proteomes" id="UP000249700"/>
    </source>
</evidence>
<keyword evidence="1" id="KW-0732">Signal</keyword>
<gene>
    <name evidence="2" type="ORF">BCL93_11510</name>
</gene>
<reference evidence="2 3" key="1">
    <citation type="submission" date="2018-06" db="EMBL/GenBank/DDBJ databases">
        <title>Comparative analysis of microorganisms from saline springs in Andes Mountain Range, Colombia.</title>
        <authorList>
            <person name="Rubin E."/>
        </authorList>
    </citation>
    <scope>NUCLEOTIDE SEQUENCE [LARGE SCALE GENOMIC DNA]</scope>
    <source>
        <strain evidence="2 3">USBA-857</strain>
    </source>
</reference>
<dbReference type="Proteomes" id="UP000249700">
    <property type="component" value="Unassembled WGS sequence"/>
</dbReference>
<dbReference type="InterPro" id="IPR007939">
    <property type="entry name" value="Cu-R_B_prcur"/>
</dbReference>
<name>A0A328XLL6_9GAMM</name>
<dbReference type="GO" id="GO:0006878">
    <property type="term" value="P:intracellular copper ion homeostasis"/>
    <property type="evidence" value="ECO:0007669"/>
    <property type="project" value="InterPro"/>
</dbReference>
<feature type="signal peptide" evidence="1">
    <location>
        <begin position="1"/>
        <end position="24"/>
    </location>
</feature>
<dbReference type="Pfam" id="PF05275">
    <property type="entry name" value="CopB"/>
    <property type="match status" value="1"/>
</dbReference>
<dbReference type="RefSeq" id="WP_112056280.1">
    <property type="nucleotide sequence ID" value="NZ_QLSX01000015.1"/>
</dbReference>
<sequence length="256" mass="28185">MKSKTVVIGTGSTLAILLAAGAQASDGYDAPANWPSPMAEHSRGSILVDRLEYASPDKGEDALVWDFQAWYGGDVNRVYLKGEGENVQGDNEDAEFENLDLLYSRLITDFWELQGGIGYQGGIASNDHPERYFGVINLQGLVPYRFETDLDLRVSEDGDVSASLESEYDLRITQRTYLQPRLEVAAAADEVPEFGVGEGLNSVRTGLRLRYEITRKFAPYIGGYWEKSYGDTADLARASGDATEDTGVVAGVRIWY</sequence>
<dbReference type="OrthoDB" id="9778934at2"/>
<evidence type="ECO:0000313" key="2">
    <source>
        <dbReference type="EMBL" id="RAR57335.1"/>
    </source>
</evidence>
<protein>
    <submittedName>
        <fullName evidence="2">Copper resistance protein B</fullName>
    </submittedName>
</protein>
<feature type="chain" id="PRO_5016301798" evidence="1">
    <location>
        <begin position="25"/>
        <end position="256"/>
    </location>
</feature>
<evidence type="ECO:0000256" key="1">
    <source>
        <dbReference type="SAM" id="SignalP"/>
    </source>
</evidence>
<organism evidence="2 3">
    <name type="scientific">Onishia taeanensis</name>
    <dbReference type="NCBI Taxonomy" id="284577"/>
    <lineage>
        <taxon>Bacteria</taxon>
        <taxon>Pseudomonadati</taxon>
        <taxon>Pseudomonadota</taxon>
        <taxon>Gammaproteobacteria</taxon>
        <taxon>Oceanospirillales</taxon>
        <taxon>Halomonadaceae</taxon>
        <taxon>Onishia</taxon>
    </lineage>
</organism>
<dbReference type="EMBL" id="QLSX01000015">
    <property type="protein sequence ID" value="RAR57335.1"/>
    <property type="molecule type" value="Genomic_DNA"/>
</dbReference>
<dbReference type="GO" id="GO:0009279">
    <property type="term" value="C:cell outer membrane"/>
    <property type="evidence" value="ECO:0007669"/>
    <property type="project" value="InterPro"/>
</dbReference>
<comment type="caution">
    <text evidence="2">The sequence shown here is derived from an EMBL/GenBank/DDBJ whole genome shotgun (WGS) entry which is preliminary data.</text>
</comment>
<dbReference type="GO" id="GO:0005507">
    <property type="term" value="F:copper ion binding"/>
    <property type="evidence" value="ECO:0007669"/>
    <property type="project" value="InterPro"/>
</dbReference>
<accession>A0A328XLL6</accession>
<proteinExistence type="predicted"/>